<name>A0A1V0B185_9GAMM</name>
<dbReference type="Proteomes" id="UP000243488">
    <property type="component" value="Chromosome"/>
</dbReference>
<keyword evidence="5" id="KW-1185">Reference proteome</keyword>
<evidence type="ECO:0000313" key="4">
    <source>
        <dbReference type="EMBL" id="AQZ93698.1"/>
    </source>
</evidence>
<proteinExistence type="predicted"/>
<dbReference type="EMBL" id="CP020100">
    <property type="protein sequence ID" value="AQZ93698.1"/>
    <property type="molecule type" value="Genomic_DNA"/>
</dbReference>
<evidence type="ECO:0000259" key="3">
    <source>
        <dbReference type="PROSITE" id="PS51186"/>
    </source>
</evidence>
<dbReference type="AlphaFoldDB" id="A0A1V0B185"/>
<keyword evidence="1" id="KW-0808">Transferase</keyword>
<gene>
    <name evidence="4" type="ORF">BVH74_02515</name>
</gene>
<dbReference type="PANTHER" id="PTHR43800:SF1">
    <property type="entry name" value="PEPTIDYL-LYSINE N-ACETYLTRANSFERASE YJAB"/>
    <property type="match status" value="1"/>
</dbReference>
<feature type="domain" description="N-acetyltransferase" evidence="3">
    <location>
        <begin position="5"/>
        <end position="158"/>
    </location>
</feature>
<dbReference type="CDD" id="cd04301">
    <property type="entry name" value="NAT_SF"/>
    <property type="match status" value="1"/>
</dbReference>
<sequence>MSLSVQLRPVQPDDEEQLAQIYASTRQQELAVTGWPQAQIDVFLRQQFTAQQRHYRTYYPDARHDLLLLEQAVIGRLYVERTSQRLHVIDISLLPDWRGRGIGGQLLAQLLAEADSRAQVTSIHVERHNPALRLYQRLGFQLCEDKGIYLMLERQPRG</sequence>
<dbReference type="KEGG" id="ppha:BVH74_02515"/>
<dbReference type="Gene3D" id="3.40.630.30">
    <property type="match status" value="1"/>
</dbReference>
<dbReference type="PANTHER" id="PTHR43800">
    <property type="entry name" value="PEPTIDYL-LYSINE N-ACETYLTRANSFERASE YJAB"/>
    <property type="match status" value="1"/>
</dbReference>
<evidence type="ECO:0000256" key="1">
    <source>
        <dbReference type="ARBA" id="ARBA00022679"/>
    </source>
</evidence>
<reference evidence="4 5" key="1">
    <citation type="submission" date="2017-03" db="EMBL/GenBank/DDBJ databases">
        <title>Complete genome sequence of the novel DNRA strain Pseudomonas sp. S-6-2 isolated from Chinese polluted river sediment. Journal of Biotechnology.</title>
        <authorList>
            <person name="Li J."/>
            <person name="Xiang F."/>
            <person name="Wang L."/>
            <person name="Xi L."/>
            <person name="Liu J."/>
        </authorList>
    </citation>
    <scope>NUCLEOTIDE SEQUENCE [LARGE SCALE GENOMIC DNA]</scope>
    <source>
        <strain evidence="4 5">S-6-2</strain>
    </source>
</reference>
<dbReference type="SUPFAM" id="SSF55729">
    <property type="entry name" value="Acyl-CoA N-acyltransferases (Nat)"/>
    <property type="match status" value="1"/>
</dbReference>
<dbReference type="InterPro" id="IPR000182">
    <property type="entry name" value="GNAT_dom"/>
</dbReference>
<dbReference type="PROSITE" id="PS51186">
    <property type="entry name" value="GNAT"/>
    <property type="match status" value="1"/>
</dbReference>
<dbReference type="GO" id="GO:0016747">
    <property type="term" value="F:acyltransferase activity, transferring groups other than amino-acyl groups"/>
    <property type="evidence" value="ECO:0007669"/>
    <property type="project" value="InterPro"/>
</dbReference>
<evidence type="ECO:0000313" key="5">
    <source>
        <dbReference type="Proteomes" id="UP000243488"/>
    </source>
</evidence>
<organism evidence="4 5">
    <name type="scientific">Halopseudomonas phragmitis</name>
    <dbReference type="NCBI Taxonomy" id="1931241"/>
    <lineage>
        <taxon>Bacteria</taxon>
        <taxon>Pseudomonadati</taxon>
        <taxon>Pseudomonadota</taxon>
        <taxon>Gammaproteobacteria</taxon>
        <taxon>Pseudomonadales</taxon>
        <taxon>Pseudomonadaceae</taxon>
        <taxon>Halopseudomonas</taxon>
    </lineage>
</organism>
<dbReference type="STRING" id="1931241.BVH74_02515"/>
<evidence type="ECO:0000256" key="2">
    <source>
        <dbReference type="ARBA" id="ARBA00023315"/>
    </source>
</evidence>
<dbReference type="Pfam" id="PF13508">
    <property type="entry name" value="Acetyltransf_7"/>
    <property type="match status" value="1"/>
</dbReference>
<dbReference type="InterPro" id="IPR016181">
    <property type="entry name" value="Acyl_CoA_acyltransferase"/>
</dbReference>
<protein>
    <recommendedName>
        <fullName evidence="3">N-acetyltransferase domain-containing protein</fullName>
    </recommendedName>
</protein>
<keyword evidence="2" id="KW-0012">Acyltransferase</keyword>
<accession>A0A1V0B185</accession>